<reference evidence="1 2" key="1">
    <citation type="submission" date="2020-05" db="EMBL/GenBank/DDBJ databases">
        <title>Horizontal transmission and recombination maintain forever young bacterial symbiont genomes.</title>
        <authorList>
            <person name="Russell S.L."/>
            <person name="Pepper-Tunick E."/>
            <person name="Svedberg J."/>
            <person name="Byrne A."/>
            <person name="Ruelas Castillo J."/>
            <person name="Vollmers C."/>
            <person name="Beinart R.A."/>
            <person name="Corbett-Detig R."/>
        </authorList>
    </citation>
    <scope>NUCLEOTIDE SEQUENCE [LARGE SCALE GENOMIC DNA]</scope>
    <source>
        <strain evidence="1">JDF_Ridge</strain>
    </source>
</reference>
<dbReference type="KEGG" id="reo:HUE58_03285"/>
<evidence type="ECO:0000313" key="1">
    <source>
        <dbReference type="EMBL" id="QKQ24178.1"/>
    </source>
</evidence>
<organism evidence="1 2">
    <name type="scientific">Candidatus Ruthia endofausta</name>
    <dbReference type="NCBI Taxonomy" id="2738852"/>
    <lineage>
        <taxon>Bacteria</taxon>
        <taxon>Pseudomonadati</taxon>
        <taxon>Pseudomonadota</taxon>
        <taxon>Gammaproteobacteria</taxon>
        <taxon>Candidatus Pseudothioglobaceae</taxon>
        <taxon>Candidatus Ruthturnera</taxon>
    </lineage>
</organism>
<name>A0A6N0HP82_9GAMM</name>
<keyword evidence="2" id="KW-1185">Reference proteome</keyword>
<dbReference type="Proteomes" id="UP000509429">
    <property type="component" value="Chromosome"/>
</dbReference>
<gene>
    <name evidence="1" type="ORF">HUE58_03285</name>
</gene>
<proteinExistence type="predicted"/>
<dbReference type="EMBL" id="CP054490">
    <property type="protein sequence ID" value="QKQ24178.1"/>
    <property type="molecule type" value="Genomic_DNA"/>
</dbReference>
<evidence type="ECO:0000313" key="2">
    <source>
        <dbReference type="Proteomes" id="UP000509429"/>
    </source>
</evidence>
<dbReference type="AlphaFoldDB" id="A0A6N0HP82"/>
<protein>
    <submittedName>
        <fullName evidence="1">Uncharacterized protein</fullName>
    </submittedName>
</protein>
<accession>A0A6N0HP82</accession>
<sequence>MDIEQHFLKSLYNQKEPKTYTQVSQLFELNYQKILKLMPLLKQTSDDYVIKHNSENDLHFIVEERFTHTDVFTLMHNY</sequence>
<dbReference type="RefSeq" id="WP_174605616.1">
    <property type="nucleotide sequence ID" value="NZ_CP054490.1"/>
</dbReference>